<proteinExistence type="predicted"/>
<name>A0A9X4J592_9VIBR</name>
<dbReference type="RefSeq" id="WP_261915024.1">
    <property type="nucleotide sequence ID" value="NZ_JAKNAO010000002.1"/>
</dbReference>
<feature type="domain" description="Polymerase beta nucleotidyltransferase" evidence="1">
    <location>
        <begin position="27"/>
        <end position="105"/>
    </location>
</feature>
<dbReference type="Pfam" id="PF18765">
    <property type="entry name" value="Polbeta"/>
    <property type="match status" value="1"/>
</dbReference>
<dbReference type="InterPro" id="IPR041633">
    <property type="entry name" value="Polbeta"/>
</dbReference>
<accession>A0A9X4J592</accession>
<sequence length="106" mass="11808">MVSKALVSIKIGLKLHQYQLLNDAVLSNPLVERAWVFGSRALGTFKESSDIDIALEGKALTLNEIAMMLDTLDQSSLPYKVDLLIKHKITSPELLTHIEQHGLQIK</sequence>
<evidence type="ECO:0000313" key="3">
    <source>
        <dbReference type="Proteomes" id="UP001140973"/>
    </source>
</evidence>
<comment type="caution">
    <text evidence="2">The sequence shown here is derived from an EMBL/GenBank/DDBJ whole genome shotgun (WGS) entry which is preliminary data.</text>
</comment>
<dbReference type="InterPro" id="IPR043519">
    <property type="entry name" value="NT_sf"/>
</dbReference>
<evidence type="ECO:0000259" key="1">
    <source>
        <dbReference type="Pfam" id="PF18765"/>
    </source>
</evidence>
<evidence type="ECO:0000313" key="2">
    <source>
        <dbReference type="EMBL" id="MDE1358701.1"/>
    </source>
</evidence>
<protein>
    <submittedName>
        <fullName evidence="2">Nucleotidyltransferase domain-containing protein</fullName>
    </submittedName>
</protein>
<dbReference type="Gene3D" id="3.30.460.10">
    <property type="entry name" value="Beta Polymerase, domain 2"/>
    <property type="match status" value="1"/>
</dbReference>
<gene>
    <name evidence="2" type="ORF">L9W73_15525</name>
</gene>
<organism evidence="2 3">
    <name type="scientific">Vibrio aestuarianus</name>
    <dbReference type="NCBI Taxonomy" id="28171"/>
    <lineage>
        <taxon>Bacteria</taxon>
        <taxon>Pseudomonadati</taxon>
        <taxon>Pseudomonadota</taxon>
        <taxon>Gammaproteobacteria</taxon>
        <taxon>Vibrionales</taxon>
        <taxon>Vibrionaceae</taxon>
        <taxon>Vibrio</taxon>
    </lineage>
</organism>
<reference evidence="2" key="1">
    <citation type="submission" date="2022-02" db="EMBL/GenBank/DDBJ databases">
        <title>Emergence and expansion in Europe of a Vibrio aestuarianus clonal complex pathogenic for oysters.</title>
        <authorList>
            <person name="Mesnil A."/>
            <person name="Travers M.-A."/>
        </authorList>
    </citation>
    <scope>NUCLEOTIDE SEQUENCE</scope>
    <source>
        <strain evidence="2">151-ITT-15-cp-1</strain>
    </source>
</reference>
<dbReference type="Proteomes" id="UP001140973">
    <property type="component" value="Unassembled WGS sequence"/>
</dbReference>
<dbReference type="CDD" id="cd05403">
    <property type="entry name" value="NT_KNTase_like"/>
    <property type="match status" value="1"/>
</dbReference>
<dbReference type="AlphaFoldDB" id="A0A9X4J592"/>
<dbReference type="EMBL" id="JAKNAP010000081">
    <property type="protein sequence ID" value="MDE1358701.1"/>
    <property type="molecule type" value="Genomic_DNA"/>
</dbReference>
<dbReference type="SUPFAM" id="SSF81301">
    <property type="entry name" value="Nucleotidyltransferase"/>
    <property type="match status" value="1"/>
</dbReference>